<dbReference type="Gene3D" id="3.30.300.30">
    <property type="match status" value="1"/>
</dbReference>
<sequence length="537" mass="59025">MSNEIRDQVPADSAGAREIGFAVPETYNASRVLFDNLAKGRSDKLALIGPAGTRTYAELCAEACRWGNGFASLGLQRGDRVLLFLDDTPAYTAAFFGAVRAGFVPLLINTLTPPDLLQFYLADSGATVAVADAEFCARFNTEACKDTELRALIVVNGDVGDHAAPKAMAAANWLSQFPAELAEAPTHRDEMAFWMYSSGSTGRPKGIVHLQHDMAYSEVAFAQNVLKLTPDDICFSVPKIFFAYGFGNSVTFPFSAGAATLLLPGQPKPASIFAAIEQYKPTVFFGLPTLYTSLTRAEGAQQTNFSSLRMALSAAEVLSADVFNGWKALTGLEIVEGLGSTEVLHIYLSNRPEQKKLGAAGLRVPGYEVALRDKEGRDVGDHEEGILWVRGDSNTPLYWNRSDKSAETIREGGWIYTGDRFVRDSDGFHFFRGRADDLIKISGQWVYPLEVELCLADHPEIRECAVFAAELPDRRMTLKAVVVMNNRATDQNDATRRLQDYVKGKLLPYKYPREVIFIDELPKTGTGKIDRQALLRM</sequence>
<keyword evidence="5" id="KW-1185">Reference proteome</keyword>
<dbReference type="CDD" id="cd05959">
    <property type="entry name" value="BCL_4HBCL"/>
    <property type="match status" value="1"/>
</dbReference>
<dbReference type="SUPFAM" id="SSF56801">
    <property type="entry name" value="Acetyl-CoA synthetase-like"/>
    <property type="match status" value="1"/>
</dbReference>
<keyword evidence="1 4" id="KW-0436">Ligase</keyword>
<feature type="domain" description="AMP-binding enzyme C-terminal" evidence="3">
    <location>
        <begin position="450"/>
        <end position="528"/>
    </location>
</feature>
<dbReference type="OrthoDB" id="9803968at2"/>
<dbReference type="Pfam" id="PF00501">
    <property type="entry name" value="AMP-binding"/>
    <property type="match status" value="1"/>
</dbReference>
<dbReference type="Gene3D" id="3.40.50.12780">
    <property type="entry name" value="N-terminal domain of ligase-like"/>
    <property type="match status" value="1"/>
</dbReference>
<dbReference type="GO" id="GO:0016405">
    <property type="term" value="F:CoA-ligase activity"/>
    <property type="evidence" value="ECO:0007669"/>
    <property type="project" value="InterPro"/>
</dbReference>
<dbReference type="InterPro" id="IPR045851">
    <property type="entry name" value="AMP-bd_C_sf"/>
</dbReference>
<dbReference type="GO" id="GO:0005524">
    <property type="term" value="F:ATP binding"/>
    <property type="evidence" value="ECO:0007669"/>
    <property type="project" value="InterPro"/>
</dbReference>
<dbReference type="RefSeq" id="WP_148776037.1">
    <property type="nucleotide sequence ID" value="NZ_VSSS01000051.1"/>
</dbReference>
<proteinExistence type="predicted"/>
<feature type="domain" description="AMP-dependent synthetase/ligase" evidence="2">
    <location>
        <begin position="36"/>
        <end position="399"/>
    </location>
</feature>
<organism evidence="4 5">
    <name type="scientific">Bradyrhizobium rifense</name>
    <dbReference type="NCBI Taxonomy" id="515499"/>
    <lineage>
        <taxon>Bacteria</taxon>
        <taxon>Pseudomonadati</taxon>
        <taxon>Pseudomonadota</taxon>
        <taxon>Alphaproteobacteria</taxon>
        <taxon>Hyphomicrobiales</taxon>
        <taxon>Nitrobacteraceae</taxon>
        <taxon>Bradyrhizobium</taxon>
    </lineage>
</organism>
<name>A0A5D3KHS4_9BRAD</name>
<dbReference type="Pfam" id="PF13193">
    <property type="entry name" value="AMP-binding_C"/>
    <property type="match status" value="1"/>
</dbReference>
<dbReference type="PANTHER" id="PTHR43352:SF1">
    <property type="entry name" value="ANTHRANILATE--COA LIGASE"/>
    <property type="match status" value="1"/>
</dbReference>
<dbReference type="EMBL" id="VSSS01000051">
    <property type="protein sequence ID" value="TYL90675.1"/>
    <property type="molecule type" value="Genomic_DNA"/>
</dbReference>
<evidence type="ECO:0000313" key="5">
    <source>
        <dbReference type="Proteomes" id="UP000324758"/>
    </source>
</evidence>
<dbReference type="FunFam" id="3.40.50.12780:FF:000048">
    <property type="entry name" value="Coenzyme A ligase"/>
    <property type="match status" value="1"/>
</dbReference>
<protein>
    <submittedName>
        <fullName evidence="4">Benzoate-CoA ligase family protein</fullName>
    </submittedName>
</protein>
<dbReference type="PANTHER" id="PTHR43352">
    <property type="entry name" value="ACETYL-COA SYNTHETASE"/>
    <property type="match status" value="1"/>
</dbReference>
<dbReference type="InterPro" id="IPR000873">
    <property type="entry name" value="AMP-dep_synth/lig_dom"/>
</dbReference>
<accession>A0A5D3KHS4</accession>
<dbReference type="InterPro" id="IPR011957">
    <property type="entry name" value="Benz_CoA_lig"/>
</dbReference>
<evidence type="ECO:0000259" key="2">
    <source>
        <dbReference type="Pfam" id="PF00501"/>
    </source>
</evidence>
<evidence type="ECO:0000256" key="1">
    <source>
        <dbReference type="ARBA" id="ARBA00022598"/>
    </source>
</evidence>
<evidence type="ECO:0000313" key="4">
    <source>
        <dbReference type="EMBL" id="TYL90675.1"/>
    </source>
</evidence>
<comment type="caution">
    <text evidence="4">The sequence shown here is derived from an EMBL/GenBank/DDBJ whole genome shotgun (WGS) entry which is preliminary data.</text>
</comment>
<gene>
    <name evidence="4" type="ORF">FXB40_31790</name>
</gene>
<dbReference type="AlphaFoldDB" id="A0A5D3KHS4"/>
<dbReference type="InterPro" id="IPR025110">
    <property type="entry name" value="AMP-bd_C"/>
</dbReference>
<dbReference type="GO" id="GO:0044550">
    <property type="term" value="P:secondary metabolite biosynthetic process"/>
    <property type="evidence" value="ECO:0007669"/>
    <property type="project" value="TreeGrafter"/>
</dbReference>
<dbReference type="InterPro" id="IPR042099">
    <property type="entry name" value="ANL_N_sf"/>
</dbReference>
<reference evidence="4 5" key="1">
    <citation type="submission" date="2019-08" db="EMBL/GenBank/DDBJ databases">
        <title>Bradyrhizobium hipponensis sp. nov., a rhizobium isolated from a Lupinus angustifolius root nodule in Tunisia.</title>
        <authorList>
            <person name="Off K."/>
            <person name="Rejili M."/>
            <person name="Mars M."/>
            <person name="Brachmann A."/>
            <person name="Marin M."/>
        </authorList>
    </citation>
    <scope>NUCLEOTIDE SEQUENCE [LARGE SCALE GENOMIC DNA]</scope>
    <source>
        <strain evidence="4 5">CTAW71</strain>
    </source>
</reference>
<dbReference type="NCBIfam" id="TIGR02262">
    <property type="entry name" value="benz_CoA_lig"/>
    <property type="match status" value="1"/>
</dbReference>
<dbReference type="GO" id="GO:0016878">
    <property type="term" value="F:acid-thiol ligase activity"/>
    <property type="evidence" value="ECO:0007669"/>
    <property type="project" value="TreeGrafter"/>
</dbReference>
<dbReference type="Proteomes" id="UP000324758">
    <property type="component" value="Unassembled WGS sequence"/>
</dbReference>
<evidence type="ECO:0000259" key="3">
    <source>
        <dbReference type="Pfam" id="PF13193"/>
    </source>
</evidence>